<feature type="domain" description="DHFR" evidence="12">
    <location>
        <begin position="2"/>
        <end position="165"/>
    </location>
</feature>
<dbReference type="InterPro" id="IPR024072">
    <property type="entry name" value="DHFR-like_dom_sf"/>
</dbReference>
<dbReference type="InterPro" id="IPR001796">
    <property type="entry name" value="DHFR_dom"/>
</dbReference>
<dbReference type="CDD" id="cd00209">
    <property type="entry name" value="DHFR"/>
    <property type="match status" value="1"/>
</dbReference>
<protein>
    <recommendedName>
        <fullName evidence="4 9">Dihydrofolate reductase</fullName>
        <ecNumber evidence="3 9">1.5.1.3</ecNumber>
    </recommendedName>
</protein>
<dbReference type="UniPathway" id="UPA00077">
    <property type="reaction ID" value="UER00158"/>
</dbReference>
<sequence length="165" mass="18150">MTVILIAAVGRNGVIGRDNDLPWRIREDLQHFKQLTLGHTLVMGRKTYDSIGRPLPGRRTVVVTRQPDWSAPGVDVVHSLEEALKLADSNETAGGDLHPAGGDIYVAGGGEIYRQALPYADRLELTEVDQSPAGDTTFPTLDPTQWTETARTPHDGFAFVTYTRR</sequence>
<evidence type="ECO:0000256" key="2">
    <source>
        <dbReference type="ARBA" id="ARBA00009539"/>
    </source>
</evidence>
<dbReference type="PIRSF" id="PIRSF000194">
    <property type="entry name" value="DHFR"/>
    <property type="match status" value="1"/>
</dbReference>
<evidence type="ECO:0000313" key="14">
    <source>
        <dbReference type="Proteomes" id="UP000295388"/>
    </source>
</evidence>
<organism evidence="13 14">
    <name type="scientific">Kribbella caucasensis</name>
    <dbReference type="NCBI Taxonomy" id="2512215"/>
    <lineage>
        <taxon>Bacteria</taxon>
        <taxon>Bacillati</taxon>
        <taxon>Actinomycetota</taxon>
        <taxon>Actinomycetes</taxon>
        <taxon>Propionibacteriales</taxon>
        <taxon>Kribbellaceae</taxon>
        <taxon>Kribbella</taxon>
    </lineage>
</organism>
<dbReference type="InterPro" id="IPR012259">
    <property type="entry name" value="DHFR"/>
</dbReference>
<comment type="similarity">
    <text evidence="2 9 10">Belongs to the dihydrofolate reductase family.</text>
</comment>
<evidence type="ECO:0000256" key="6">
    <source>
        <dbReference type="ARBA" id="ARBA00022857"/>
    </source>
</evidence>
<keyword evidence="6 9" id="KW-0521">NADP</keyword>
<accession>A0A4R6KEV6</accession>
<evidence type="ECO:0000256" key="4">
    <source>
        <dbReference type="ARBA" id="ARBA00018886"/>
    </source>
</evidence>
<dbReference type="OrthoDB" id="9804315at2"/>
<keyword evidence="5 9" id="KW-0554">One-carbon metabolism</keyword>
<dbReference type="PROSITE" id="PS00075">
    <property type="entry name" value="DHFR_1"/>
    <property type="match status" value="1"/>
</dbReference>
<feature type="region of interest" description="Disordered" evidence="11">
    <location>
        <begin position="130"/>
        <end position="149"/>
    </location>
</feature>
<dbReference type="GO" id="GO:0005829">
    <property type="term" value="C:cytosol"/>
    <property type="evidence" value="ECO:0007669"/>
    <property type="project" value="TreeGrafter"/>
</dbReference>
<evidence type="ECO:0000313" key="13">
    <source>
        <dbReference type="EMBL" id="TDO49192.1"/>
    </source>
</evidence>
<evidence type="ECO:0000256" key="1">
    <source>
        <dbReference type="ARBA" id="ARBA00004903"/>
    </source>
</evidence>
<comment type="caution">
    <text evidence="13">The sequence shown here is derived from an EMBL/GenBank/DDBJ whole genome shotgun (WGS) entry which is preliminary data.</text>
</comment>
<dbReference type="GO" id="GO:0046654">
    <property type="term" value="P:tetrahydrofolate biosynthetic process"/>
    <property type="evidence" value="ECO:0007669"/>
    <property type="project" value="UniProtKB-UniPathway"/>
</dbReference>
<reference evidence="13 14" key="1">
    <citation type="submission" date="2019-03" db="EMBL/GenBank/DDBJ databases">
        <title>Genomic Encyclopedia of Type Strains, Phase III (KMG-III): the genomes of soil and plant-associated and newly described type strains.</title>
        <authorList>
            <person name="Whitman W."/>
        </authorList>
    </citation>
    <scope>NUCLEOTIDE SEQUENCE [LARGE SCALE GENOMIC DNA]</scope>
    <source>
        <strain evidence="13 14">VKM Ac-2527</strain>
    </source>
</reference>
<comment type="catalytic activity">
    <reaction evidence="9">
        <text>(6S)-5,6,7,8-tetrahydrofolate + NADP(+) = 7,8-dihydrofolate + NADPH + H(+)</text>
        <dbReference type="Rhea" id="RHEA:15009"/>
        <dbReference type="ChEBI" id="CHEBI:15378"/>
        <dbReference type="ChEBI" id="CHEBI:57451"/>
        <dbReference type="ChEBI" id="CHEBI:57453"/>
        <dbReference type="ChEBI" id="CHEBI:57783"/>
        <dbReference type="ChEBI" id="CHEBI:58349"/>
        <dbReference type="EC" id="1.5.1.3"/>
    </reaction>
</comment>
<feature type="compositionally biased region" description="Polar residues" evidence="11">
    <location>
        <begin position="133"/>
        <end position="149"/>
    </location>
</feature>
<keyword evidence="7 9" id="KW-0560">Oxidoreductase</keyword>
<dbReference type="PANTHER" id="PTHR48069">
    <property type="entry name" value="DIHYDROFOLATE REDUCTASE"/>
    <property type="match status" value="1"/>
</dbReference>
<dbReference type="RefSeq" id="WP_133800578.1">
    <property type="nucleotide sequence ID" value="NZ_SNWQ01000006.1"/>
</dbReference>
<comment type="pathway">
    <text evidence="1 9">Cofactor biosynthesis; tetrahydrofolate biosynthesis; 5,6,7,8-tetrahydrofolate from 7,8-dihydrofolate: step 1/1.</text>
</comment>
<comment type="function">
    <text evidence="8 9">Key enzyme in folate metabolism. Catalyzes an essential reaction for de novo glycine and purine synthesis, and for DNA precursor synthesis.</text>
</comment>
<evidence type="ECO:0000256" key="3">
    <source>
        <dbReference type="ARBA" id="ARBA00012856"/>
    </source>
</evidence>
<name>A0A4R6KEV6_9ACTN</name>
<evidence type="ECO:0000256" key="7">
    <source>
        <dbReference type="ARBA" id="ARBA00023002"/>
    </source>
</evidence>
<proteinExistence type="inferred from homology"/>
<evidence type="ECO:0000256" key="9">
    <source>
        <dbReference type="PIRNR" id="PIRNR000194"/>
    </source>
</evidence>
<dbReference type="Proteomes" id="UP000295388">
    <property type="component" value="Unassembled WGS sequence"/>
</dbReference>
<dbReference type="EMBL" id="SNWQ01000006">
    <property type="protein sequence ID" value="TDO49192.1"/>
    <property type="molecule type" value="Genomic_DNA"/>
</dbReference>
<dbReference type="EC" id="1.5.1.3" evidence="3 9"/>
<dbReference type="PRINTS" id="PR00070">
    <property type="entry name" value="DHFR"/>
</dbReference>
<evidence type="ECO:0000256" key="5">
    <source>
        <dbReference type="ARBA" id="ARBA00022563"/>
    </source>
</evidence>
<dbReference type="PANTHER" id="PTHR48069:SF3">
    <property type="entry name" value="DIHYDROFOLATE REDUCTASE"/>
    <property type="match status" value="1"/>
</dbReference>
<dbReference type="FunFam" id="3.40.430.10:FF:000001">
    <property type="entry name" value="Dihydrofolate reductase"/>
    <property type="match status" value="1"/>
</dbReference>
<evidence type="ECO:0000256" key="10">
    <source>
        <dbReference type="RuleBase" id="RU004474"/>
    </source>
</evidence>
<dbReference type="SUPFAM" id="SSF53597">
    <property type="entry name" value="Dihydrofolate reductase-like"/>
    <property type="match status" value="1"/>
</dbReference>
<keyword evidence="14" id="KW-1185">Reference proteome</keyword>
<dbReference type="GO" id="GO:0046655">
    <property type="term" value="P:folic acid metabolic process"/>
    <property type="evidence" value="ECO:0007669"/>
    <property type="project" value="TreeGrafter"/>
</dbReference>
<dbReference type="AlphaFoldDB" id="A0A4R6KEV6"/>
<dbReference type="GO" id="GO:0004146">
    <property type="term" value="F:dihydrofolate reductase activity"/>
    <property type="evidence" value="ECO:0007669"/>
    <property type="project" value="UniProtKB-EC"/>
</dbReference>
<evidence type="ECO:0000256" key="11">
    <source>
        <dbReference type="SAM" id="MobiDB-lite"/>
    </source>
</evidence>
<gene>
    <name evidence="13" type="ORF">EV643_106161</name>
</gene>
<dbReference type="GO" id="GO:0006730">
    <property type="term" value="P:one-carbon metabolic process"/>
    <property type="evidence" value="ECO:0007669"/>
    <property type="project" value="UniProtKB-KW"/>
</dbReference>
<dbReference type="GO" id="GO:0046452">
    <property type="term" value="P:dihydrofolate metabolic process"/>
    <property type="evidence" value="ECO:0007669"/>
    <property type="project" value="TreeGrafter"/>
</dbReference>
<dbReference type="GO" id="GO:0070401">
    <property type="term" value="F:NADP+ binding"/>
    <property type="evidence" value="ECO:0007669"/>
    <property type="project" value="UniProtKB-ARBA"/>
</dbReference>
<dbReference type="Gene3D" id="3.40.430.10">
    <property type="entry name" value="Dihydrofolate Reductase, subunit A"/>
    <property type="match status" value="1"/>
</dbReference>
<dbReference type="InterPro" id="IPR017925">
    <property type="entry name" value="DHFR_CS"/>
</dbReference>
<dbReference type="PROSITE" id="PS51330">
    <property type="entry name" value="DHFR_2"/>
    <property type="match status" value="1"/>
</dbReference>
<evidence type="ECO:0000259" key="12">
    <source>
        <dbReference type="PROSITE" id="PS51330"/>
    </source>
</evidence>
<evidence type="ECO:0000256" key="8">
    <source>
        <dbReference type="ARBA" id="ARBA00025067"/>
    </source>
</evidence>
<dbReference type="Pfam" id="PF00186">
    <property type="entry name" value="DHFR_1"/>
    <property type="match status" value="1"/>
</dbReference>